<feature type="region of interest" description="Disordered" evidence="1">
    <location>
        <begin position="91"/>
        <end position="124"/>
    </location>
</feature>
<evidence type="ECO:0000313" key="2">
    <source>
        <dbReference type="EMBL" id="CAA09517.1"/>
    </source>
</evidence>
<sequence length="124" mass="13820">ELRGKCKYKQTNSHHLAGKEENFPVQQIAGNYTHVPLSPRTLNAWVKLVEEKKFGAEVVPGFQALSEGCTPYDINPNAQLCGRPSKQSCKQSRETINEEAADWDVQHPITRPPSPVGQAQRIPT</sequence>
<dbReference type="InterPro" id="IPR008919">
    <property type="entry name" value="Retrov_capsid_N"/>
</dbReference>
<feature type="non-terminal residue" evidence="2">
    <location>
        <position position="1"/>
    </location>
</feature>
<dbReference type="EMBL" id="AJ011206">
    <property type="protein sequence ID" value="CAA09517.1"/>
    <property type="molecule type" value="Genomic_DNA"/>
</dbReference>
<gene>
    <name evidence="2" type="primary">gag</name>
</gene>
<evidence type="ECO:0000256" key="1">
    <source>
        <dbReference type="SAM" id="MobiDB-lite"/>
    </source>
</evidence>
<dbReference type="GO" id="GO:0016032">
    <property type="term" value="P:viral process"/>
    <property type="evidence" value="ECO:0007669"/>
    <property type="project" value="InterPro"/>
</dbReference>
<reference evidence="2" key="1">
    <citation type="journal article" date="1997" name="AIDS Res. Hum. Retroviruses">
        <title>HIV type 2 pathogenicity is not related to subtype in rural Guinea Bissau.</title>
        <authorList>
            <person name="Xiang Z."/>
            <person name="Ariyoshi K."/>
            <person name="Wilkins A."/>
            <person name="Dias F."/>
            <person name="Whittle H."/>
            <person name="Breuer J."/>
        </authorList>
    </citation>
    <scope>NUCLEOTIDE SEQUENCE</scope>
    <source>
        <strain evidence="2">A</strain>
    </source>
</reference>
<protein>
    <submittedName>
        <fullName evidence="2">Gag protein</fullName>
    </submittedName>
</protein>
<organismHost>
    <name type="scientific">Homo sapiens</name>
    <name type="common">Human</name>
    <dbReference type="NCBI Taxonomy" id="9606"/>
</organismHost>
<accession>O90845</accession>
<feature type="non-terminal residue" evidence="2">
    <location>
        <position position="124"/>
    </location>
</feature>
<dbReference type="Gene3D" id="1.10.375.10">
    <property type="entry name" value="Human Immunodeficiency Virus Type 1 Capsid Protein"/>
    <property type="match status" value="1"/>
</dbReference>
<proteinExistence type="predicted"/>
<name>O90845_9HIV2</name>
<dbReference type="SUPFAM" id="SSF47943">
    <property type="entry name" value="Retrovirus capsid protein, N-terminal core domain"/>
    <property type="match status" value="1"/>
</dbReference>
<organism evidence="2">
    <name type="scientific">Human immunodeficiency virus 2</name>
    <dbReference type="NCBI Taxonomy" id="11709"/>
    <lineage>
        <taxon>Viruses</taxon>
        <taxon>Riboviria</taxon>
        <taxon>Pararnavirae</taxon>
        <taxon>Artverviricota</taxon>
        <taxon>Revtraviricetes</taxon>
        <taxon>Ortervirales</taxon>
        <taxon>Retroviridae</taxon>
        <taxon>Orthoretrovirinae</taxon>
        <taxon>Lentivirus</taxon>
        <taxon>Lentivirus humimdef2</taxon>
    </lineage>
</organism>
<reference evidence="2" key="2">
    <citation type="submission" date="1998-07" db="EMBL/GenBank/DDBJ databases">
        <title>Correlation of HIV-2 genotype with progression to AID in vivo.</title>
        <authorList>
            <person name="Grassly N."/>
            <person name="Xiang Z."/>
            <person name="Ariyoshi K."/>
            <person name="Aaby P."/>
            <person name="Jensen H."/>
            <person name="Dias F."/>
            <person name="Whittle H."/>
            <person name="Breuer J."/>
        </authorList>
    </citation>
    <scope>NUCLEOTIDE SEQUENCE</scope>
    <source>
        <strain evidence="2">A</strain>
    </source>
</reference>